<evidence type="ECO:0000256" key="7">
    <source>
        <dbReference type="ARBA" id="ARBA00023102"/>
    </source>
</evidence>
<dbReference type="InterPro" id="IPR044524">
    <property type="entry name" value="Isoase_HisA-like"/>
</dbReference>
<dbReference type="EC" id="5.3.1.16" evidence="9 11"/>
<evidence type="ECO:0000313" key="13">
    <source>
        <dbReference type="Proteomes" id="UP000000493"/>
    </source>
</evidence>
<dbReference type="FunFam" id="3.20.20.70:FF:000009">
    <property type="entry name" value="1-(5-phosphoribosyl)-5-[(5-phosphoribosylamino)methylideneamino] imidazole-4-carboxamide isomerase"/>
    <property type="match status" value="1"/>
</dbReference>
<dbReference type="RefSeq" id="WP_013927762.1">
    <property type="nucleotide sequence ID" value="NC_015703.1"/>
</dbReference>
<dbReference type="PANTHER" id="PTHR43090:SF2">
    <property type="entry name" value="1-(5-PHOSPHORIBOSYL)-5-[(5-PHOSPHORIBOSYLAMINO)METHYLIDENEAMINO] IMIDAZOLE-4-CARBOXAMIDE ISOMERASE"/>
    <property type="match status" value="1"/>
</dbReference>
<reference evidence="12 13" key="2">
    <citation type="journal article" date="2012" name="Stand. Genomic Sci.">
        <title>Complete genome sequence of the aquatic bacterium Runella slithyformis type strain (LSU 4(T)).</title>
        <authorList>
            <person name="Copeland A."/>
            <person name="Zhang X."/>
            <person name="Misra M."/>
            <person name="Lapidus A."/>
            <person name="Nolan M."/>
            <person name="Lucas S."/>
            <person name="Deshpande S."/>
            <person name="Cheng J.F."/>
            <person name="Tapia R."/>
            <person name="Goodwin L.A."/>
            <person name="Pitluck S."/>
            <person name="Liolios K."/>
            <person name="Pagani I."/>
            <person name="Ivanova N."/>
            <person name="Mikhailova N."/>
            <person name="Pati A."/>
            <person name="Chen A."/>
            <person name="Palaniappan K."/>
            <person name="Land M."/>
            <person name="Hauser L."/>
            <person name="Pan C."/>
            <person name="Jeffries C.D."/>
            <person name="Detter J.C."/>
            <person name="Brambilla E.M."/>
            <person name="Rohde M."/>
            <person name="Djao O.D."/>
            <person name="Goker M."/>
            <person name="Sikorski J."/>
            <person name="Tindall B.J."/>
            <person name="Woyke T."/>
            <person name="Bristow J."/>
            <person name="Eisen J.A."/>
            <person name="Markowitz V."/>
            <person name="Hugenholtz P."/>
            <person name="Kyrpides N.C."/>
            <person name="Klenk H.P."/>
            <person name="Mavromatis K."/>
        </authorList>
    </citation>
    <scope>NUCLEOTIDE SEQUENCE [LARGE SCALE GENOMIC DNA]</scope>
    <source>
        <strain evidence="13">ATCC 29530 / DSM 19594 / LMG 11500 / NCIMB 11436 / LSU 4</strain>
    </source>
</reference>
<keyword evidence="7 9" id="KW-0368">Histidine biosynthesis</keyword>
<keyword evidence="13" id="KW-1185">Reference proteome</keyword>
<dbReference type="KEGG" id="rsi:Runsl_2034"/>
<dbReference type="Gene3D" id="3.20.20.70">
    <property type="entry name" value="Aldolase class I"/>
    <property type="match status" value="1"/>
</dbReference>
<dbReference type="InterPro" id="IPR011060">
    <property type="entry name" value="RibuloseP-bd_barrel"/>
</dbReference>
<comment type="catalytic activity">
    <reaction evidence="1 9 11">
        <text>1-(5-phospho-beta-D-ribosyl)-5-[(5-phospho-beta-D-ribosylamino)methylideneamino]imidazole-4-carboxamide = 5-[(5-phospho-1-deoxy-D-ribulos-1-ylimino)methylamino]-1-(5-phospho-beta-D-ribosyl)imidazole-4-carboxamide</text>
        <dbReference type="Rhea" id="RHEA:15469"/>
        <dbReference type="ChEBI" id="CHEBI:58435"/>
        <dbReference type="ChEBI" id="CHEBI:58525"/>
        <dbReference type="EC" id="5.3.1.16"/>
    </reaction>
</comment>
<dbReference type="HAMAP" id="MF_01014">
    <property type="entry name" value="HisA"/>
    <property type="match status" value="1"/>
</dbReference>
<feature type="active site" description="Proton donor" evidence="9">
    <location>
        <position position="131"/>
    </location>
</feature>
<name>A0A7U3ZJM1_RUNSL</name>
<organism evidence="12 13">
    <name type="scientific">Runella slithyformis (strain ATCC 29530 / DSM 19594 / LMG 11500 / NCIMB 11436 / LSU 4)</name>
    <dbReference type="NCBI Taxonomy" id="761193"/>
    <lineage>
        <taxon>Bacteria</taxon>
        <taxon>Pseudomonadati</taxon>
        <taxon>Bacteroidota</taxon>
        <taxon>Cytophagia</taxon>
        <taxon>Cytophagales</taxon>
        <taxon>Spirosomataceae</taxon>
        <taxon>Runella</taxon>
    </lineage>
</organism>
<dbReference type="CDD" id="cd04732">
    <property type="entry name" value="HisA"/>
    <property type="match status" value="1"/>
</dbReference>
<dbReference type="GO" id="GO:0003949">
    <property type="term" value="F:1-(5-phosphoribosyl)-5-[(5-phosphoribosylamino)methylideneamino]imidazole-4-carboxamide isomerase activity"/>
    <property type="evidence" value="ECO:0007669"/>
    <property type="project" value="UniProtKB-UniRule"/>
</dbReference>
<dbReference type="InterPro" id="IPR013785">
    <property type="entry name" value="Aldolase_TIM"/>
</dbReference>
<dbReference type="SUPFAM" id="SSF51366">
    <property type="entry name" value="Ribulose-phoshate binding barrel"/>
    <property type="match status" value="1"/>
</dbReference>
<evidence type="ECO:0000256" key="3">
    <source>
        <dbReference type="ARBA" id="ARBA00005133"/>
    </source>
</evidence>
<comment type="subcellular location">
    <subcellularLocation>
        <location evidence="2 9 11">Cytoplasm</location>
    </subcellularLocation>
</comment>
<dbReference type="Proteomes" id="UP000000493">
    <property type="component" value="Chromosome"/>
</dbReference>
<comment type="similarity">
    <text evidence="4 9 10">Belongs to the HisA/HisF family.</text>
</comment>
<dbReference type="UniPathway" id="UPA00031">
    <property type="reaction ID" value="UER00009"/>
</dbReference>
<dbReference type="Pfam" id="PF00977">
    <property type="entry name" value="His_biosynth"/>
    <property type="match status" value="1"/>
</dbReference>
<dbReference type="GO" id="GO:0000105">
    <property type="term" value="P:L-histidine biosynthetic process"/>
    <property type="evidence" value="ECO:0007669"/>
    <property type="project" value="UniProtKB-UniRule"/>
</dbReference>
<dbReference type="AlphaFoldDB" id="A0A7U3ZJM1"/>
<evidence type="ECO:0000256" key="11">
    <source>
        <dbReference type="RuleBase" id="RU003658"/>
    </source>
</evidence>
<evidence type="ECO:0000313" key="12">
    <source>
        <dbReference type="EMBL" id="AEI48450.1"/>
    </source>
</evidence>
<evidence type="ECO:0000256" key="5">
    <source>
        <dbReference type="ARBA" id="ARBA00022490"/>
    </source>
</evidence>
<keyword evidence="5 9" id="KW-0963">Cytoplasm</keyword>
<dbReference type="EMBL" id="CP002859">
    <property type="protein sequence ID" value="AEI48450.1"/>
    <property type="molecule type" value="Genomic_DNA"/>
</dbReference>
<evidence type="ECO:0000256" key="10">
    <source>
        <dbReference type="RuleBase" id="RU003657"/>
    </source>
</evidence>
<evidence type="ECO:0000256" key="9">
    <source>
        <dbReference type="HAMAP-Rule" id="MF_01014"/>
    </source>
</evidence>
<dbReference type="PANTHER" id="PTHR43090">
    <property type="entry name" value="1-(5-PHOSPHORIBOSYL)-5-[(5-PHOSPHORIBOSYLAMINO)METHYLIDENEAMINO] IMIDAZOLE-4-CARBOXAMIDE ISOMERASE"/>
    <property type="match status" value="1"/>
</dbReference>
<dbReference type="InterPro" id="IPR006063">
    <property type="entry name" value="HisA_bact_arch"/>
</dbReference>
<dbReference type="InterPro" id="IPR023016">
    <property type="entry name" value="HisA/PriA"/>
</dbReference>
<keyword evidence="8 9" id="KW-0413">Isomerase</keyword>
<dbReference type="InterPro" id="IPR006062">
    <property type="entry name" value="His_biosynth"/>
</dbReference>
<evidence type="ECO:0000256" key="2">
    <source>
        <dbReference type="ARBA" id="ARBA00004496"/>
    </source>
</evidence>
<sequence length="241" mass="26624">MFHIIPAIDIIEGKCVRLTQGDYGQKKIYNEHPLEVAMEFEDAGLTRLHLVDLDGAKAKKVINWKVLETIATKTGLHVDFGGGVQSEDDLRVVFESGAQQVTGGSIAVKKPDVFEKWLSIYGGDKIILGADARNERVAVSGWEEGTELWVYDFVQKWVEKGAKYTISTDVAKDGLLEGPSFELYRNMQDQCPGIQIIASGGVSNLGDIEILADMKLFGVIVGKAIYEGKVTLAELQRWSFK</sequence>
<gene>
    <name evidence="9" type="primary">hisA</name>
    <name evidence="12" type="ordered locus">Runsl_2034</name>
</gene>
<evidence type="ECO:0000256" key="1">
    <source>
        <dbReference type="ARBA" id="ARBA00000901"/>
    </source>
</evidence>
<keyword evidence="6 9" id="KW-0028">Amino-acid biosynthesis</keyword>
<dbReference type="GO" id="GO:0000162">
    <property type="term" value="P:L-tryptophan biosynthetic process"/>
    <property type="evidence" value="ECO:0007669"/>
    <property type="project" value="TreeGrafter"/>
</dbReference>
<accession>A0A7U3ZJM1</accession>
<protein>
    <recommendedName>
        <fullName evidence="9 11">1-(5-phosphoribosyl)-5-[(5-phosphoribosylamino)methylideneamino] imidazole-4-carboxamide isomerase</fullName>
        <ecNumber evidence="9 11">5.3.1.16</ecNumber>
    </recommendedName>
    <alternativeName>
        <fullName evidence="9">Phosphoribosylformimino-5-aminoimidazole carboxamide ribotide isomerase</fullName>
    </alternativeName>
</protein>
<dbReference type="NCBIfam" id="TIGR00007">
    <property type="entry name" value="1-(5-phosphoribosyl)-5-[(5-phosphoribosylamino)methylideneamino]imidazole-4-carboxamide isomerase"/>
    <property type="match status" value="1"/>
</dbReference>
<evidence type="ECO:0000256" key="4">
    <source>
        <dbReference type="ARBA" id="ARBA00009667"/>
    </source>
</evidence>
<feature type="active site" description="Proton acceptor" evidence="9">
    <location>
        <position position="9"/>
    </location>
</feature>
<evidence type="ECO:0000256" key="8">
    <source>
        <dbReference type="ARBA" id="ARBA00023235"/>
    </source>
</evidence>
<evidence type="ECO:0000256" key="6">
    <source>
        <dbReference type="ARBA" id="ARBA00022605"/>
    </source>
</evidence>
<dbReference type="GO" id="GO:0005737">
    <property type="term" value="C:cytoplasm"/>
    <property type="evidence" value="ECO:0007669"/>
    <property type="project" value="UniProtKB-SubCell"/>
</dbReference>
<proteinExistence type="inferred from homology"/>
<reference evidence="13" key="1">
    <citation type="submission" date="2011-06" db="EMBL/GenBank/DDBJ databases">
        <title>The complete genome of chromosome of Runella slithyformis DSM 19594.</title>
        <authorList>
            <consortium name="US DOE Joint Genome Institute (JGI-PGF)"/>
            <person name="Lucas S."/>
            <person name="Han J."/>
            <person name="Lapidus A."/>
            <person name="Bruce D."/>
            <person name="Goodwin L."/>
            <person name="Pitluck S."/>
            <person name="Peters L."/>
            <person name="Kyrpides N."/>
            <person name="Mavromatis K."/>
            <person name="Ivanova N."/>
            <person name="Ovchinnikova G."/>
            <person name="Zhang X."/>
            <person name="Misra M."/>
            <person name="Detter J.C."/>
            <person name="Tapia R."/>
            <person name="Han C."/>
            <person name="Land M."/>
            <person name="Hauser L."/>
            <person name="Markowitz V."/>
            <person name="Cheng J.-F."/>
            <person name="Hugenholtz P."/>
            <person name="Woyke T."/>
            <person name="Wu D."/>
            <person name="Tindall B."/>
            <person name="Faehrich R."/>
            <person name="Brambilla E."/>
            <person name="Klenk H.-P."/>
            <person name="Eisen J.A."/>
        </authorList>
    </citation>
    <scope>NUCLEOTIDE SEQUENCE [LARGE SCALE GENOMIC DNA]</scope>
    <source>
        <strain evidence="13">ATCC 29530 / DSM 19594 / LMG 11500 / NCIMB 11436 / LSU 4</strain>
    </source>
</reference>
<comment type="pathway">
    <text evidence="3 9 11">Amino-acid biosynthesis; L-histidine biosynthesis; L-histidine from 5-phospho-alpha-D-ribose 1-diphosphate: step 4/9.</text>
</comment>